<dbReference type="Proteomes" id="UP001191019">
    <property type="component" value="Unassembled WGS sequence"/>
</dbReference>
<evidence type="ECO:0000313" key="1">
    <source>
        <dbReference type="EMBL" id="RYC74618.1"/>
    </source>
</evidence>
<proteinExistence type="predicted"/>
<keyword evidence="2" id="KW-1185">Reference proteome</keyword>
<dbReference type="EMBL" id="PRLM01000005">
    <property type="protein sequence ID" value="RYC74618.1"/>
    <property type="molecule type" value="Genomic_DNA"/>
</dbReference>
<dbReference type="Gene3D" id="3.40.50.300">
    <property type="entry name" value="P-loop containing nucleotide triphosphate hydrolases"/>
    <property type="match status" value="1"/>
</dbReference>
<dbReference type="InterPro" id="IPR027417">
    <property type="entry name" value="P-loop_NTPase"/>
</dbReference>
<evidence type="ECO:0000313" key="2">
    <source>
        <dbReference type="Proteomes" id="UP001191019"/>
    </source>
</evidence>
<reference evidence="1 2" key="2">
    <citation type="journal article" date="2020" name="Cell Rep.">
        <title>Acquisition and Adaptation of Ultra-small Parasitic Reduced Genome Bacteria to Mammalian Hosts.</title>
        <authorList>
            <person name="McLean J.S."/>
            <person name="Bor B."/>
            <person name="Kerns K.A."/>
            <person name="Liu Q."/>
            <person name="To T.T."/>
            <person name="Solden L."/>
            <person name="Hendrickson E.L."/>
            <person name="Wrighton K."/>
            <person name="Shi W."/>
            <person name="He X."/>
        </authorList>
    </citation>
    <scope>NUCLEOTIDE SEQUENCE [LARGE SCALE GENOMIC DNA]</scope>
    <source>
        <strain evidence="1 2">TM7_G3_2_Rum_HOT_351B</strain>
    </source>
</reference>
<reference evidence="1 2" key="1">
    <citation type="journal article" date="2018" name="bioRxiv">
        <title>Evidence of independent acquisition and adaption of ultra-small bacteria to human hosts across the highly diverse yet reduced genomes of the phylum Saccharibacteria.</title>
        <authorList>
            <person name="McLean J.S."/>
            <person name="Bor B."/>
            <person name="To T.T."/>
            <person name="Liu Q."/>
            <person name="Kearns K.A."/>
            <person name="Solden L.M."/>
            <person name="Wrighton K.C."/>
            <person name="He X."/>
            <person name="Shi W."/>
        </authorList>
    </citation>
    <scope>NUCLEOTIDE SEQUENCE [LARGE SCALE GENOMIC DNA]</scope>
    <source>
        <strain evidence="1 2">TM7_G3_2_Rum_HOT_351B</strain>
    </source>
</reference>
<name>A0ABY0FLI2_9BACT</name>
<accession>A0ABY0FLI2</accession>
<gene>
    <name evidence="1" type="ORF">G3RUM_00484</name>
</gene>
<protein>
    <recommendedName>
        <fullName evidence="3">DNA polymerase III delta N-terminal domain-containing protein</fullName>
    </recommendedName>
</protein>
<evidence type="ECO:0008006" key="3">
    <source>
        <dbReference type="Google" id="ProtNLM"/>
    </source>
</evidence>
<comment type="caution">
    <text evidence="1">The sequence shown here is derived from an EMBL/GenBank/DDBJ whole genome shotgun (WGS) entry which is preliminary data.</text>
</comment>
<dbReference type="RefSeq" id="WP_129735033.1">
    <property type="nucleotide sequence ID" value="NZ_PRLM01000005.1"/>
</dbReference>
<organism evidence="1 2">
    <name type="scientific">Candidatus Nanosyncoccus alces</name>
    <dbReference type="NCBI Taxonomy" id="2171997"/>
    <lineage>
        <taxon>Bacteria</taxon>
        <taxon>Candidatus Saccharimonadota</taxon>
        <taxon>Candidatus Nanosyncoccalia</taxon>
        <taxon>Candidatus Nanosyncoccales</taxon>
        <taxon>Candidatus Nanosyncoccaceae</taxon>
        <taxon>Candidatus Nanosyncoccus</taxon>
    </lineage>
</organism>
<sequence length="202" mass="22999">MIKLFYGDDRVRAQQEITKFLGTTDYEIIEGADLTPADLPSIFLGNSLFADSRAILIRDFTANKPVCEKLSDYLNTPHKVAILELKLDKRSATYKTLKGQIEFQEFTLPKNPNLGLVFDIYRTAKHDGAKAVQMLEKIQAEEDPIMFCGLMISQALKDFKQKQGIKEKRALRELSKLDLDLKSTSIQPWLLVQSFLLRLSSL</sequence>